<reference evidence="7" key="2">
    <citation type="journal article" date="2021" name="Microbiome">
        <title>Successional dynamics and alternative stable states in a saline activated sludge microbial community over 9 years.</title>
        <authorList>
            <person name="Wang Y."/>
            <person name="Ye J."/>
            <person name="Ju F."/>
            <person name="Liu L."/>
            <person name="Boyd J.A."/>
            <person name="Deng Y."/>
            <person name="Parks D.H."/>
            <person name="Jiang X."/>
            <person name="Yin X."/>
            <person name="Woodcroft B.J."/>
            <person name="Tyson G.W."/>
            <person name="Hugenholtz P."/>
            <person name="Polz M.F."/>
            <person name="Zhang T."/>
        </authorList>
    </citation>
    <scope>NUCLEOTIDE SEQUENCE</scope>
    <source>
        <strain evidence="7">HKST-UBA02</strain>
    </source>
</reference>
<protein>
    <submittedName>
        <fullName evidence="7">Sodium-dependent transporter</fullName>
    </submittedName>
</protein>
<comment type="caution">
    <text evidence="7">The sequence shown here is derived from an EMBL/GenBank/DDBJ whole genome shotgun (WGS) entry which is preliminary data.</text>
</comment>
<dbReference type="AlphaFoldDB" id="A0A956SDZ6"/>
<evidence type="ECO:0000256" key="6">
    <source>
        <dbReference type="SAM" id="Phobius"/>
    </source>
</evidence>
<comment type="subcellular location">
    <subcellularLocation>
        <location evidence="1">Membrane</location>
        <topology evidence="1">Multi-pass membrane protein</topology>
    </subcellularLocation>
</comment>
<feature type="non-terminal residue" evidence="7">
    <location>
        <position position="113"/>
    </location>
</feature>
<keyword evidence="5 6" id="KW-0472">Membrane</keyword>
<keyword evidence="3 6" id="KW-0812">Transmembrane</keyword>
<dbReference type="SUPFAM" id="SSF161070">
    <property type="entry name" value="SNF-like"/>
    <property type="match status" value="1"/>
</dbReference>
<dbReference type="Proteomes" id="UP000739538">
    <property type="component" value="Unassembled WGS sequence"/>
</dbReference>
<dbReference type="PANTHER" id="PTHR42948">
    <property type="entry name" value="TRANSPORTER"/>
    <property type="match status" value="1"/>
</dbReference>
<keyword evidence="2" id="KW-0813">Transport</keyword>
<feature type="transmembrane region" description="Helical" evidence="6">
    <location>
        <begin position="45"/>
        <end position="67"/>
    </location>
</feature>
<feature type="transmembrane region" description="Helical" evidence="6">
    <location>
        <begin position="88"/>
        <end position="112"/>
    </location>
</feature>
<dbReference type="InterPro" id="IPR037272">
    <property type="entry name" value="SNS_sf"/>
</dbReference>
<evidence type="ECO:0000256" key="3">
    <source>
        <dbReference type="ARBA" id="ARBA00022692"/>
    </source>
</evidence>
<feature type="transmembrane region" description="Helical" evidence="6">
    <location>
        <begin position="12"/>
        <end position="33"/>
    </location>
</feature>
<dbReference type="Pfam" id="PF00209">
    <property type="entry name" value="SNF"/>
    <property type="match status" value="1"/>
</dbReference>
<dbReference type="EMBL" id="JAGQHS010000086">
    <property type="protein sequence ID" value="MCA9757177.1"/>
    <property type="molecule type" value="Genomic_DNA"/>
</dbReference>
<dbReference type="InterPro" id="IPR000175">
    <property type="entry name" value="Na/ntran_symport"/>
</dbReference>
<evidence type="ECO:0000256" key="4">
    <source>
        <dbReference type="ARBA" id="ARBA00022989"/>
    </source>
</evidence>
<name>A0A956SDZ6_UNCEI</name>
<evidence type="ECO:0000313" key="8">
    <source>
        <dbReference type="Proteomes" id="UP000739538"/>
    </source>
</evidence>
<evidence type="ECO:0000256" key="5">
    <source>
        <dbReference type="ARBA" id="ARBA00023136"/>
    </source>
</evidence>
<evidence type="ECO:0000313" key="7">
    <source>
        <dbReference type="EMBL" id="MCA9757177.1"/>
    </source>
</evidence>
<dbReference type="PRINTS" id="PR00176">
    <property type="entry name" value="NANEUSMPORT"/>
</dbReference>
<evidence type="ECO:0000256" key="1">
    <source>
        <dbReference type="ARBA" id="ARBA00004141"/>
    </source>
</evidence>
<dbReference type="PROSITE" id="PS50267">
    <property type="entry name" value="NA_NEUROTRAN_SYMP_3"/>
    <property type="match status" value="1"/>
</dbReference>
<proteinExistence type="predicted"/>
<dbReference type="GO" id="GO:0016020">
    <property type="term" value="C:membrane"/>
    <property type="evidence" value="ECO:0007669"/>
    <property type="project" value="UniProtKB-SubCell"/>
</dbReference>
<reference evidence="7" key="1">
    <citation type="submission" date="2020-04" db="EMBL/GenBank/DDBJ databases">
        <authorList>
            <person name="Zhang T."/>
        </authorList>
    </citation>
    <scope>NUCLEOTIDE SEQUENCE</scope>
    <source>
        <strain evidence="7">HKST-UBA02</strain>
    </source>
</reference>
<gene>
    <name evidence="7" type="ORF">KDA27_15335</name>
</gene>
<sequence>MADTPRDQWKSKLGFILAASGSAIGLGNIVFFAANAYKFGAGAFYVPYLVALFLLGIPVMIMELGIGHRTQRAYPEAMYQLGGIKGEWIGWFGLLNASVITMYYITILGWVLG</sequence>
<accession>A0A956SDZ6</accession>
<evidence type="ECO:0000256" key="2">
    <source>
        <dbReference type="ARBA" id="ARBA00022448"/>
    </source>
</evidence>
<keyword evidence="4 6" id="KW-1133">Transmembrane helix</keyword>
<organism evidence="7 8">
    <name type="scientific">Eiseniibacteriota bacterium</name>
    <dbReference type="NCBI Taxonomy" id="2212470"/>
    <lineage>
        <taxon>Bacteria</taxon>
        <taxon>Candidatus Eiseniibacteriota</taxon>
    </lineage>
</organism>
<dbReference type="PANTHER" id="PTHR42948:SF1">
    <property type="entry name" value="TRANSPORTER"/>
    <property type="match status" value="1"/>
</dbReference>